<dbReference type="PATRIC" id="fig|1195236.3.peg.4203"/>
<dbReference type="Pfam" id="PF24032">
    <property type="entry name" value="YQBQ"/>
    <property type="match status" value="1"/>
</dbReference>
<sequence>MPKLIIQNGKTLYAPLVEEGITWETARKGVPGKLEFSVVKDNVISFQEGNLVLMQVDDKDVFYGYVFTKRRNKDGTIKVTAYDQLRYLKNKDTYNYENLTAGGLVKKIAEDFRLKTGVIENTAYVIKSRLEDNKTLFDMIQTALDLTLQNTKKMYVLYDDSGKLTLRNIEALKLPLFINKNTAEDFDYTSSIDGETYNKIKLSYNNEKANTRDIYLVEDSNRVGAWGVLQYYESIDERTNGKAKAEALLSLYNQKTRNLSVSGVFGDIRVRGGSIIAVDLALGDINLKSYMMVEAVKHTFNGNQHTMDLTLRGGEFIA</sequence>
<dbReference type="AlphaFoldDB" id="S0FIZ3"/>
<evidence type="ECO:0000259" key="1">
    <source>
        <dbReference type="Pfam" id="PF24032"/>
    </source>
</evidence>
<proteinExistence type="predicted"/>
<keyword evidence="3" id="KW-1185">Reference proteome</keyword>
<keyword evidence="2" id="KW-0378">Hydrolase</keyword>
<accession>S0FIZ3</accession>
<dbReference type="Proteomes" id="UP000014155">
    <property type="component" value="Unassembled WGS sequence"/>
</dbReference>
<dbReference type="GO" id="GO:0016787">
    <property type="term" value="F:hydrolase activity"/>
    <property type="evidence" value="ECO:0007669"/>
    <property type="project" value="UniProtKB-KW"/>
</dbReference>
<organism evidence="2 3">
    <name type="scientific">Ruminiclostridium cellobioparum subsp. termitidis CT1112</name>
    <dbReference type="NCBI Taxonomy" id="1195236"/>
    <lineage>
        <taxon>Bacteria</taxon>
        <taxon>Bacillati</taxon>
        <taxon>Bacillota</taxon>
        <taxon>Clostridia</taxon>
        <taxon>Eubacteriales</taxon>
        <taxon>Oscillospiraceae</taxon>
        <taxon>Ruminiclostridium</taxon>
    </lineage>
</organism>
<name>S0FIZ3_RUMCE</name>
<evidence type="ECO:0000313" key="3">
    <source>
        <dbReference type="Proteomes" id="UP000014155"/>
    </source>
</evidence>
<gene>
    <name evidence="2" type="ORF">CTER_3992</name>
</gene>
<dbReference type="RefSeq" id="WP_004628729.1">
    <property type="nucleotide sequence ID" value="NZ_AORV01000058.1"/>
</dbReference>
<feature type="domain" description="YqbQ/XkdQ" evidence="1">
    <location>
        <begin position="21"/>
        <end position="312"/>
    </location>
</feature>
<comment type="caution">
    <text evidence="2">The sequence shown here is derived from an EMBL/GenBank/DDBJ whole genome shotgun (WGS) entry which is preliminary data.</text>
</comment>
<evidence type="ECO:0000313" key="2">
    <source>
        <dbReference type="EMBL" id="EMS70191.1"/>
    </source>
</evidence>
<protein>
    <submittedName>
        <fullName evidence="2">Putative phage cell wall hydrolase</fullName>
    </submittedName>
</protein>
<dbReference type="STRING" id="1195236.CTER_3992"/>
<dbReference type="SUPFAM" id="SSF69279">
    <property type="entry name" value="Phage tail proteins"/>
    <property type="match status" value="1"/>
</dbReference>
<dbReference type="EMBL" id="AORV01000058">
    <property type="protein sequence ID" value="EMS70191.1"/>
    <property type="molecule type" value="Genomic_DNA"/>
</dbReference>
<dbReference type="eggNOG" id="COG4193">
    <property type="taxonomic scope" value="Bacteria"/>
</dbReference>
<reference evidence="2 3" key="1">
    <citation type="journal article" date="2013" name="Genome Announc.">
        <title>Draft Genome Sequence of the Cellulolytic, Mesophilic, Anaerobic Bacterium Clostridium termitidis Strain CT1112 (DSM 5398).</title>
        <authorList>
            <person name="Lal S."/>
            <person name="Ramachandran U."/>
            <person name="Zhang X."/>
            <person name="Munir R."/>
            <person name="Sparling R."/>
            <person name="Levin D.B."/>
        </authorList>
    </citation>
    <scope>NUCLEOTIDE SEQUENCE [LARGE SCALE GENOMIC DNA]</scope>
    <source>
        <strain evidence="2 3">CT1112</strain>
    </source>
</reference>
<dbReference type="InterPro" id="IPR056937">
    <property type="entry name" value="YqbQ/XkdQ"/>
</dbReference>